<proteinExistence type="predicted"/>
<dbReference type="RefSeq" id="WP_212658083.1">
    <property type="nucleotide sequence ID" value="NZ_JAGXTP010000001.1"/>
</dbReference>
<feature type="transmembrane region" description="Helical" evidence="1">
    <location>
        <begin position="282"/>
        <end position="305"/>
    </location>
</feature>
<feature type="transmembrane region" description="Helical" evidence="1">
    <location>
        <begin position="70"/>
        <end position="90"/>
    </location>
</feature>
<evidence type="ECO:0000313" key="2">
    <source>
        <dbReference type="EMBL" id="MBS3848545.1"/>
    </source>
</evidence>
<gene>
    <name evidence="2" type="ORF">KD146_07500</name>
</gene>
<organism evidence="2 3">
    <name type="scientific">Devosia litorisediminis</name>
    <dbReference type="NCBI Taxonomy" id="2829817"/>
    <lineage>
        <taxon>Bacteria</taxon>
        <taxon>Pseudomonadati</taxon>
        <taxon>Pseudomonadota</taxon>
        <taxon>Alphaproteobacteria</taxon>
        <taxon>Hyphomicrobiales</taxon>
        <taxon>Devosiaceae</taxon>
        <taxon>Devosia</taxon>
    </lineage>
</organism>
<feature type="transmembrane region" description="Helical" evidence="1">
    <location>
        <begin position="254"/>
        <end position="275"/>
    </location>
</feature>
<comment type="caution">
    <text evidence="2">The sequence shown here is derived from an EMBL/GenBank/DDBJ whole genome shotgun (WGS) entry which is preliminary data.</text>
</comment>
<keyword evidence="1" id="KW-1133">Transmembrane helix</keyword>
<feature type="transmembrane region" description="Helical" evidence="1">
    <location>
        <begin position="96"/>
        <end position="117"/>
    </location>
</feature>
<name>A0A942IDR0_9HYPH</name>
<keyword evidence="1" id="KW-0472">Membrane</keyword>
<keyword evidence="3" id="KW-1185">Reference proteome</keyword>
<accession>A0A942IDR0</accession>
<feature type="transmembrane region" description="Helical" evidence="1">
    <location>
        <begin position="311"/>
        <end position="330"/>
    </location>
</feature>
<sequence>MSKTRAEALGIYIFTTVVVFVISAVLVLISGSSSTRWLLTVVLILTMAYGFFQQAEVLRVASRTDHVSSLWMLLANIFLFLAILFVPYNTALGVSFVYFGVPAIFQIAAAVHLVISLRSIERPRFKLKSLMAQLISSLDFLVYSVADYLKIFLSGILLGIASGEVDYAKYTTIVLVVARLVNPLSLITRPLLPAYIDARAAGDTQWIRSARTWCTLLLGGGGAAILILPILHNAGVLNLVLQREADAITLVEVISFSVFLCSHAGIALVSPFFFATRRMTRALAHTSLLAVTVSLLLGYCLALHFGAAGMLFATALGSLAIVLMASYYLYTEVLVC</sequence>
<feature type="transmembrane region" description="Helical" evidence="1">
    <location>
        <begin position="167"/>
        <end position="192"/>
    </location>
</feature>
<feature type="transmembrane region" description="Helical" evidence="1">
    <location>
        <begin position="37"/>
        <end position="58"/>
    </location>
</feature>
<dbReference type="AlphaFoldDB" id="A0A942IDR0"/>
<feature type="transmembrane region" description="Helical" evidence="1">
    <location>
        <begin position="9"/>
        <end position="31"/>
    </location>
</feature>
<dbReference type="Proteomes" id="UP000678281">
    <property type="component" value="Unassembled WGS sequence"/>
</dbReference>
<evidence type="ECO:0000313" key="3">
    <source>
        <dbReference type="Proteomes" id="UP000678281"/>
    </source>
</evidence>
<reference evidence="2" key="1">
    <citation type="submission" date="2021-04" db="EMBL/GenBank/DDBJ databases">
        <title>Devosia litorisediminis sp. nov., isolated from a sand dune.</title>
        <authorList>
            <person name="Park S."/>
            <person name="Yoon J.-H."/>
        </authorList>
    </citation>
    <scope>NUCLEOTIDE SEQUENCE</scope>
    <source>
        <strain evidence="2">BSSL-BM10</strain>
    </source>
</reference>
<feature type="transmembrane region" description="Helical" evidence="1">
    <location>
        <begin position="138"/>
        <end position="161"/>
    </location>
</feature>
<feature type="transmembrane region" description="Helical" evidence="1">
    <location>
        <begin position="213"/>
        <end position="234"/>
    </location>
</feature>
<evidence type="ECO:0000256" key="1">
    <source>
        <dbReference type="SAM" id="Phobius"/>
    </source>
</evidence>
<dbReference type="EMBL" id="JAGXTP010000001">
    <property type="protein sequence ID" value="MBS3848545.1"/>
    <property type="molecule type" value="Genomic_DNA"/>
</dbReference>
<keyword evidence="1" id="KW-0812">Transmembrane</keyword>
<protein>
    <submittedName>
        <fullName evidence="2">Uncharacterized protein</fullName>
    </submittedName>
</protein>